<protein>
    <recommendedName>
        <fullName evidence="5">Integral membrane protein</fullName>
    </recommendedName>
</protein>
<accession>A0ABN2Y6A3</accession>
<dbReference type="Proteomes" id="UP001500443">
    <property type="component" value="Unassembled WGS sequence"/>
</dbReference>
<feature type="compositionally biased region" description="Low complexity" evidence="1">
    <location>
        <begin position="1"/>
        <end position="17"/>
    </location>
</feature>
<keyword evidence="2" id="KW-0472">Membrane</keyword>
<evidence type="ECO:0000313" key="4">
    <source>
        <dbReference type="Proteomes" id="UP001500443"/>
    </source>
</evidence>
<evidence type="ECO:0000256" key="1">
    <source>
        <dbReference type="SAM" id="MobiDB-lite"/>
    </source>
</evidence>
<dbReference type="RefSeq" id="WP_344289964.1">
    <property type="nucleotide sequence ID" value="NZ_BAAAPF010000061.1"/>
</dbReference>
<dbReference type="EMBL" id="BAAAPF010000061">
    <property type="protein sequence ID" value="GAA2121716.1"/>
    <property type="molecule type" value="Genomic_DNA"/>
</dbReference>
<evidence type="ECO:0000313" key="3">
    <source>
        <dbReference type="EMBL" id="GAA2121716.1"/>
    </source>
</evidence>
<feature type="compositionally biased region" description="Acidic residues" evidence="1">
    <location>
        <begin position="31"/>
        <end position="49"/>
    </location>
</feature>
<reference evidence="3 4" key="1">
    <citation type="journal article" date="2019" name="Int. J. Syst. Evol. Microbiol.">
        <title>The Global Catalogue of Microorganisms (GCM) 10K type strain sequencing project: providing services to taxonomists for standard genome sequencing and annotation.</title>
        <authorList>
            <consortium name="The Broad Institute Genomics Platform"/>
            <consortium name="The Broad Institute Genome Sequencing Center for Infectious Disease"/>
            <person name="Wu L."/>
            <person name="Ma J."/>
        </authorList>
    </citation>
    <scope>NUCLEOTIDE SEQUENCE [LARGE SCALE GENOMIC DNA]</scope>
    <source>
        <strain evidence="3 4">JCM 15481</strain>
    </source>
</reference>
<keyword evidence="2" id="KW-0812">Transmembrane</keyword>
<gene>
    <name evidence="3" type="ORF">GCM10009802_25250</name>
</gene>
<organism evidence="3 4">
    <name type="scientific">Streptomyces synnematoformans</name>
    <dbReference type="NCBI Taxonomy" id="415721"/>
    <lineage>
        <taxon>Bacteria</taxon>
        <taxon>Bacillati</taxon>
        <taxon>Actinomycetota</taxon>
        <taxon>Actinomycetes</taxon>
        <taxon>Kitasatosporales</taxon>
        <taxon>Streptomycetaceae</taxon>
        <taxon>Streptomyces</taxon>
    </lineage>
</organism>
<evidence type="ECO:0000256" key="2">
    <source>
        <dbReference type="SAM" id="Phobius"/>
    </source>
</evidence>
<feature type="region of interest" description="Disordered" evidence="1">
    <location>
        <begin position="1"/>
        <end position="57"/>
    </location>
</feature>
<feature type="transmembrane region" description="Helical" evidence="2">
    <location>
        <begin position="110"/>
        <end position="129"/>
    </location>
</feature>
<sequence>MAGHRATGPRRGAARAARAAKAKQARREQAEAEAEAEAEPEEEYEDDEPAAPSPRRGAATRDLLRSAGLMEVLAMSALLGGAVLNQWMASLVGWALIYTSRRLSMAEKKWAALGVPGTVAAGGLVWLWGRNEGRWGEQLKEGTMGQAYEDMFLDLVRIAAVASTLFLLWRARRRLRS</sequence>
<name>A0ABN2Y6A3_9ACTN</name>
<proteinExistence type="predicted"/>
<comment type="caution">
    <text evidence="3">The sequence shown here is derived from an EMBL/GenBank/DDBJ whole genome shotgun (WGS) entry which is preliminary data.</text>
</comment>
<feature type="transmembrane region" description="Helical" evidence="2">
    <location>
        <begin position="72"/>
        <end position="98"/>
    </location>
</feature>
<evidence type="ECO:0008006" key="5">
    <source>
        <dbReference type="Google" id="ProtNLM"/>
    </source>
</evidence>
<feature type="transmembrane region" description="Helical" evidence="2">
    <location>
        <begin position="151"/>
        <end position="169"/>
    </location>
</feature>
<keyword evidence="2" id="KW-1133">Transmembrane helix</keyword>
<keyword evidence="4" id="KW-1185">Reference proteome</keyword>